<dbReference type="PANTHER" id="PTHR11106">
    <property type="entry name" value="GANGLIOSIDE INDUCED DIFFERENTIATION ASSOCIATED PROTEIN 2-RELATED"/>
    <property type="match status" value="1"/>
</dbReference>
<dbReference type="PROSITE" id="PS51154">
    <property type="entry name" value="MACRO"/>
    <property type="match status" value="1"/>
</dbReference>
<dbReference type="InterPro" id="IPR043472">
    <property type="entry name" value="Macro_dom-like"/>
</dbReference>
<dbReference type="Proteomes" id="UP000241848">
    <property type="component" value="Unassembled WGS sequence"/>
</dbReference>
<protein>
    <submittedName>
        <fullName evidence="2">RNase III inhibitor</fullName>
    </submittedName>
</protein>
<organism evidence="2 3">
    <name type="scientific">Sulfobacillus acidophilus</name>
    <dbReference type="NCBI Taxonomy" id="53633"/>
    <lineage>
        <taxon>Bacteria</taxon>
        <taxon>Bacillati</taxon>
        <taxon>Bacillota</taxon>
        <taxon>Clostridia</taxon>
        <taxon>Eubacteriales</taxon>
        <taxon>Clostridiales Family XVII. Incertae Sedis</taxon>
        <taxon>Sulfobacillus</taxon>
    </lineage>
</organism>
<evidence type="ECO:0000259" key="1">
    <source>
        <dbReference type="PROSITE" id="PS51154"/>
    </source>
</evidence>
<dbReference type="SUPFAM" id="SSF52949">
    <property type="entry name" value="Macro domain-like"/>
    <property type="match status" value="1"/>
</dbReference>
<feature type="domain" description="Macro" evidence="1">
    <location>
        <begin position="1"/>
        <end position="176"/>
    </location>
</feature>
<reference evidence="2 3" key="1">
    <citation type="journal article" date="2014" name="BMC Genomics">
        <title>Comparison of environmental and isolate Sulfobacillus genomes reveals diverse carbon, sulfur, nitrogen, and hydrogen metabolisms.</title>
        <authorList>
            <person name="Justice N.B."/>
            <person name="Norman A."/>
            <person name="Brown C.T."/>
            <person name="Singh A."/>
            <person name="Thomas B.C."/>
            <person name="Banfield J.F."/>
        </authorList>
    </citation>
    <scope>NUCLEOTIDE SEQUENCE [LARGE SCALE GENOMIC DNA]</scope>
    <source>
        <strain evidence="2">AMDSBA3</strain>
    </source>
</reference>
<dbReference type="InterPro" id="IPR002589">
    <property type="entry name" value="Macro_dom"/>
</dbReference>
<dbReference type="Gene3D" id="3.40.220.10">
    <property type="entry name" value="Leucine Aminopeptidase, subunit E, domain 1"/>
    <property type="match status" value="1"/>
</dbReference>
<dbReference type="EMBL" id="PXYV01000009">
    <property type="protein sequence ID" value="PSR23065.1"/>
    <property type="molecule type" value="Genomic_DNA"/>
</dbReference>
<evidence type="ECO:0000313" key="2">
    <source>
        <dbReference type="EMBL" id="PSR23065.1"/>
    </source>
</evidence>
<name>A0A2T2WLF0_9FIRM</name>
<dbReference type="PANTHER" id="PTHR11106:SF27">
    <property type="entry name" value="MACRO DOMAIN-CONTAINING PROTEIN"/>
    <property type="match status" value="1"/>
</dbReference>
<accession>A0A2T2WLF0</accession>
<dbReference type="SMART" id="SM00506">
    <property type="entry name" value="A1pp"/>
    <property type="match status" value="1"/>
</dbReference>
<dbReference type="AlphaFoldDB" id="A0A2T2WLF0"/>
<comment type="caution">
    <text evidence="2">The sequence shown here is derived from an EMBL/GenBank/DDBJ whole genome shotgun (WGS) entry which is preliminary data.</text>
</comment>
<evidence type="ECO:0000313" key="3">
    <source>
        <dbReference type="Proteomes" id="UP000241848"/>
    </source>
</evidence>
<gene>
    <name evidence="2" type="ORF">C7B45_04635</name>
</gene>
<dbReference type="Pfam" id="PF01661">
    <property type="entry name" value="Macro"/>
    <property type="match status" value="1"/>
</dbReference>
<proteinExistence type="predicted"/>
<sequence length="177" mass="19141">MHRYWGPVTLQCVLGDITRQADIDAIVNAANRWLVAGGGVAGAVHAAAGPELATECRQLAPLQPGQAVITSAYRLPNRYVVHCLGPVWGSDPHPDQLLRDCYANALALADRHEVRSIAFPSISTGSFGYPINEAAPIAVKAILDQTPHLQFVRLVRIVLFSPEDLSVYQRVVAAILE</sequence>